<name>A0A7R7IBP3_9FIRM</name>
<dbReference type="KEGG" id="ahb:bsdtb5_03240"/>
<accession>A0A7R7IBP3</accession>
<dbReference type="EMBL" id="AP024169">
    <property type="protein sequence ID" value="BCN29029.1"/>
    <property type="molecule type" value="Genomic_DNA"/>
</dbReference>
<evidence type="ECO:0000313" key="2">
    <source>
        <dbReference type="Proteomes" id="UP000595897"/>
    </source>
</evidence>
<reference evidence="1 2" key="1">
    <citation type="submission" date="2020-11" db="EMBL/GenBank/DDBJ databases">
        <title>Draft genome sequencing of a Lachnospiraceae strain isolated from anoxic soil subjected to BSD treatment.</title>
        <authorList>
            <person name="Uek A."/>
            <person name="Tonouchi A."/>
        </authorList>
    </citation>
    <scope>NUCLEOTIDE SEQUENCE [LARGE SCALE GENOMIC DNA]</scope>
    <source>
        <strain evidence="1 2">TB5</strain>
    </source>
</reference>
<gene>
    <name evidence="1" type="ORF">bsdtb5_03240</name>
</gene>
<dbReference type="RefSeq" id="WP_271714328.1">
    <property type="nucleotide sequence ID" value="NZ_AP024169.1"/>
</dbReference>
<evidence type="ECO:0000313" key="1">
    <source>
        <dbReference type="EMBL" id="BCN29029.1"/>
    </source>
</evidence>
<dbReference type="AlphaFoldDB" id="A0A7R7IBP3"/>
<dbReference type="Proteomes" id="UP000595897">
    <property type="component" value="Chromosome"/>
</dbReference>
<sequence>MKTWNNPELLTLNVKFTREGSLGGDGDGVHYDVFGRDVIGTSGPAIDDPNWKKKP</sequence>
<protein>
    <submittedName>
        <fullName evidence="1">Uncharacterized protein</fullName>
    </submittedName>
</protein>
<organism evidence="1 2">
    <name type="scientific">Anaeromicropila herbilytica</name>
    <dbReference type="NCBI Taxonomy" id="2785025"/>
    <lineage>
        <taxon>Bacteria</taxon>
        <taxon>Bacillati</taxon>
        <taxon>Bacillota</taxon>
        <taxon>Clostridia</taxon>
        <taxon>Lachnospirales</taxon>
        <taxon>Lachnospiraceae</taxon>
        <taxon>Anaeromicropila</taxon>
    </lineage>
</organism>
<proteinExistence type="predicted"/>
<keyword evidence="2" id="KW-1185">Reference proteome</keyword>